<dbReference type="GO" id="GO:0003910">
    <property type="term" value="F:DNA ligase (ATP) activity"/>
    <property type="evidence" value="ECO:0007669"/>
    <property type="project" value="UniProtKB-EC"/>
</dbReference>
<accession>A0A1D7TM64</accession>
<evidence type="ECO:0000256" key="6">
    <source>
        <dbReference type="ARBA" id="ARBA00034003"/>
    </source>
</evidence>
<dbReference type="Gene3D" id="2.40.50.140">
    <property type="entry name" value="Nucleic acid-binding proteins"/>
    <property type="match status" value="1"/>
</dbReference>
<dbReference type="GO" id="GO:0006310">
    <property type="term" value="P:DNA recombination"/>
    <property type="evidence" value="ECO:0007669"/>
    <property type="project" value="InterPro"/>
</dbReference>
<dbReference type="EMBL" id="CP017111">
    <property type="protein sequence ID" value="AOO65994.1"/>
    <property type="molecule type" value="Genomic_DNA"/>
</dbReference>
<dbReference type="Proteomes" id="UP000094609">
    <property type="component" value="Chromosome"/>
</dbReference>
<dbReference type="InterPro" id="IPR029319">
    <property type="entry name" value="DNA_ligase_OB"/>
</dbReference>
<comment type="cofactor">
    <cofactor evidence="1">
        <name>a divalent metal cation</name>
        <dbReference type="ChEBI" id="CHEBI:60240"/>
    </cofactor>
</comment>
<dbReference type="Gene3D" id="3.30.1490.70">
    <property type="match status" value="1"/>
</dbReference>
<dbReference type="GO" id="GO:0005524">
    <property type="term" value="F:ATP binding"/>
    <property type="evidence" value="ECO:0007669"/>
    <property type="project" value="InterPro"/>
</dbReference>
<evidence type="ECO:0000259" key="7">
    <source>
        <dbReference type="Pfam" id="PF01068"/>
    </source>
</evidence>
<keyword evidence="5" id="KW-0234">DNA repair</keyword>
<dbReference type="GO" id="GO:0006260">
    <property type="term" value="P:DNA replication"/>
    <property type="evidence" value="ECO:0007669"/>
    <property type="project" value="UniProtKB-KW"/>
</dbReference>
<gene>
    <name evidence="9" type="ORF">SHALO_2233</name>
</gene>
<keyword evidence="4" id="KW-0227">DNA damage</keyword>
<dbReference type="GO" id="GO:0006281">
    <property type="term" value="P:DNA repair"/>
    <property type="evidence" value="ECO:0007669"/>
    <property type="project" value="UniProtKB-KW"/>
</dbReference>
<name>A0A1D7TM64_9BACT</name>
<protein>
    <submittedName>
        <fullName evidence="9">DNA ligase [ATP]</fullName>
        <ecNumber evidence="9">6.5.1.1</ecNumber>
    </submittedName>
</protein>
<dbReference type="RefSeq" id="WP_069478604.1">
    <property type="nucleotide sequence ID" value="NZ_CP017111.1"/>
</dbReference>
<keyword evidence="10" id="KW-1185">Reference proteome</keyword>
<dbReference type="Pfam" id="PF14743">
    <property type="entry name" value="DNA_ligase_OB_2"/>
    <property type="match status" value="1"/>
</dbReference>
<dbReference type="CDD" id="cd08041">
    <property type="entry name" value="OBF_kDNA_ligase_like"/>
    <property type="match status" value="1"/>
</dbReference>
<dbReference type="SUPFAM" id="SSF50249">
    <property type="entry name" value="Nucleic acid-binding proteins"/>
    <property type="match status" value="1"/>
</dbReference>
<dbReference type="Pfam" id="PF01068">
    <property type="entry name" value="DNA_ligase_A_M"/>
    <property type="match status" value="1"/>
</dbReference>
<dbReference type="PATRIC" id="fig|1193502.14.peg.2261"/>
<dbReference type="InterPro" id="IPR050326">
    <property type="entry name" value="NAD_dep_DNA_ligaseB"/>
</dbReference>
<sequence>MKRLILSWLVLISALFGANPELLLLQEWNGQDVSGWLMSEKMDGVRAYWDGQKLISRGGIELAAPAWFTEGFPPFAVDGELWSKRGDFENIISIVKKKEPHDGWKNIAFYAFDVPTENGGLIQRLVKLEYYLKLNQADYLRIAKQFTCKDNEALKSFLAEVEKGGGEGVVVRHPDSKYVSKRDPNSLKVKSFQDAECEVVEHHKGEGKYKNSFGSLTCKNDEGVMFDIGSGFSDTERKNPPSIGSKITYKFQEITKGGKPRFPVYVRIKEEI</sequence>
<dbReference type="InterPro" id="IPR012340">
    <property type="entry name" value="NA-bd_OB-fold"/>
</dbReference>
<dbReference type="EC" id="6.5.1.1" evidence="9"/>
<dbReference type="NCBIfam" id="NF006592">
    <property type="entry name" value="PRK09125.1"/>
    <property type="match status" value="1"/>
</dbReference>
<keyword evidence="3" id="KW-0235">DNA replication</keyword>
<evidence type="ECO:0000256" key="2">
    <source>
        <dbReference type="ARBA" id="ARBA00022598"/>
    </source>
</evidence>
<dbReference type="Gene3D" id="3.30.470.30">
    <property type="entry name" value="DNA ligase/mRNA capping enzyme"/>
    <property type="match status" value="1"/>
</dbReference>
<organism evidence="9 10">
    <name type="scientific">Sulfurospirillum halorespirans DSM 13726</name>
    <dbReference type="NCBI Taxonomy" id="1193502"/>
    <lineage>
        <taxon>Bacteria</taxon>
        <taxon>Pseudomonadati</taxon>
        <taxon>Campylobacterota</taxon>
        <taxon>Epsilonproteobacteria</taxon>
        <taxon>Campylobacterales</taxon>
        <taxon>Sulfurospirillaceae</taxon>
        <taxon>Sulfurospirillum</taxon>
    </lineage>
</organism>
<evidence type="ECO:0000256" key="5">
    <source>
        <dbReference type="ARBA" id="ARBA00023204"/>
    </source>
</evidence>
<evidence type="ECO:0000259" key="8">
    <source>
        <dbReference type="Pfam" id="PF14743"/>
    </source>
</evidence>
<evidence type="ECO:0000256" key="1">
    <source>
        <dbReference type="ARBA" id="ARBA00001968"/>
    </source>
</evidence>
<dbReference type="InterPro" id="IPR012310">
    <property type="entry name" value="DNA_ligase_ATP-dep_cent"/>
</dbReference>
<dbReference type="CDD" id="cd07896">
    <property type="entry name" value="Adenylation_kDNA_ligase_like"/>
    <property type="match status" value="1"/>
</dbReference>
<evidence type="ECO:0000313" key="10">
    <source>
        <dbReference type="Proteomes" id="UP000094609"/>
    </source>
</evidence>
<dbReference type="KEGG" id="shal:SHALO_2233"/>
<feature type="domain" description="ATP-dependent DNA ligase family profile" evidence="7">
    <location>
        <begin position="38"/>
        <end position="190"/>
    </location>
</feature>
<evidence type="ECO:0000256" key="4">
    <source>
        <dbReference type="ARBA" id="ARBA00022763"/>
    </source>
</evidence>
<feature type="domain" description="DNA ligase OB-like" evidence="8">
    <location>
        <begin position="204"/>
        <end position="268"/>
    </location>
</feature>
<proteinExistence type="predicted"/>
<keyword evidence="2 9" id="KW-0436">Ligase</keyword>
<dbReference type="AlphaFoldDB" id="A0A1D7TM64"/>
<dbReference type="PANTHER" id="PTHR47810">
    <property type="entry name" value="DNA LIGASE"/>
    <property type="match status" value="1"/>
</dbReference>
<dbReference type="STRING" id="1193502.SHALO_2233"/>
<comment type="catalytic activity">
    <reaction evidence="6">
        <text>ATP + (deoxyribonucleotide)n-3'-hydroxyl + 5'-phospho-(deoxyribonucleotide)m = (deoxyribonucleotide)n+m + AMP + diphosphate.</text>
        <dbReference type="EC" id="6.5.1.1"/>
    </reaction>
</comment>
<dbReference type="PANTHER" id="PTHR47810:SF1">
    <property type="entry name" value="DNA LIGASE B"/>
    <property type="match status" value="1"/>
</dbReference>
<reference evidence="10" key="1">
    <citation type="submission" date="2016-08" db="EMBL/GenBank/DDBJ databases">
        <title>Complete genome sequence of the organohalide-respiring Epsilonproteobacterium Sulfurospirillum halorespirans.</title>
        <authorList>
            <person name="Goris T."/>
            <person name="Zimmermann J."/>
            <person name="Schenz B."/>
            <person name="Lemos M."/>
            <person name="Hackermueller J."/>
            <person name="Diekert G."/>
        </authorList>
    </citation>
    <scope>NUCLEOTIDE SEQUENCE [LARGE SCALE GENOMIC DNA]</scope>
    <source>
        <strain>DSM 13726</strain>
        <strain evidence="10">PCE-M2</strain>
    </source>
</reference>
<dbReference type="SUPFAM" id="SSF56091">
    <property type="entry name" value="DNA ligase/mRNA capping enzyme, catalytic domain"/>
    <property type="match status" value="1"/>
</dbReference>
<evidence type="ECO:0000256" key="3">
    <source>
        <dbReference type="ARBA" id="ARBA00022705"/>
    </source>
</evidence>
<evidence type="ECO:0000313" key="9">
    <source>
        <dbReference type="EMBL" id="AOO65994.1"/>
    </source>
</evidence>